<evidence type="ECO:0000256" key="5">
    <source>
        <dbReference type="SAM" id="Phobius"/>
    </source>
</evidence>
<comment type="subcellular location">
    <subcellularLocation>
        <location evidence="1">Membrane</location>
        <topology evidence="1">Multi-pass membrane protein</topology>
    </subcellularLocation>
</comment>
<dbReference type="HOGENOM" id="CLU_008455_1_3_1"/>
<organism evidence="7 8">
    <name type="scientific">Cochliobolus carbonum (strain 26-R-13)</name>
    <name type="common">Maize leaf spot fungus</name>
    <name type="synonym">Bipolaris zeicola</name>
    <dbReference type="NCBI Taxonomy" id="930089"/>
    <lineage>
        <taxon>Eukaryota</taxon>
        <taxon>Fungi</taxon>
        <taxon>Dikarya</taxon>
        <taxon>Ascomycota</taxon>
        <taxon>Pezizomycotina</taxon>
        <taxon>Dothideomycetes</taxon>
        <taxon>Pleosporomycetidae</taxon>
        <taxon>Pleosporales</taxon>
        <taxon>Pleosporineae</taxon>
        <taxon>Pleosporaceae</taxon>
        <taxon>Bipolaris</taxon>
    </lineage>
</organism>
<dbReference type="Pfam" id="PF07690">
    <property type="entry name" value="MFS_1"/>
    <property type="match status" value="1"/>
</dbReference>
<keyword evidence="2 5" id="KW-0812">Transmembrane</keyword>
<dbReference type="Gene3D" id="1.20.1250.20">
    <property type="entry name" value="MFS general substrate transporter like domains"/>
    <property type="match status" value="1"/>
</dbReference>
<dbReference type="GO" id="GO:0022857">
    <property type="term" value="F:transmembrane transporter activity"/>
    <property type="evidence" value="ECO:0007669"/>
    <property type="project" value="InterPro"/>
</dbReference>
<dbReference type="Proteomes" id="UP000053841">
    <property type="component" value="Unassembled WGS sequence"/>
</dbReference>
<name>W6YEL5_COCC2</name>
<sequence>MGLKDKLLRRPSVDSDESKDTLVLPRWSFERSDHSILSTERLFRQWNQHEDPNTRYDAGHLIEEEDNIKRREVIVTWDSPSDPSNPLNWSSRQKWTTTILVSLFTFISPFSSTMVTPALPAIGQDFNIEEGFQRQLVMTIFLLGYAQGPFVLAPLSEIYGRVTVLQWANLVYLVFNTCCGFARSGPQMLAFRFLSGLGGAAPQALCSGVLADTWRKEERGKGQAIYGILTWLAPCIAPICGAYISTGASWRWIFYATSIFTVFVQLTALFFLAETFAPAILAKKAKAIRRNMADKGAVVRTEFETGDRMSRILRKRLVLPFIMMFTHPATQAPSVYRAFLYGVMYLMLSTFPLVFEEAYDMSVGNASLNYLSLCLGFMVGLQISHPLMDGLYARMKSYYNLTEGLPEFRVPPMLIAGILCPIGLFVYGWTAHYHVHWIVPNIGAAIVAVGLIIGFQCSQAYTTDAYEARYAASAASVGAFMRTMCGFSFPLFAPQMYESMGLGWGNSLLAFLTLGLGLVGPVGLWFYGPKLRKMSWRGLD</sequence>
<feature type="transmembrane region" description="Helical" evidence="5">
    <location>
        <begin position="252"/>
        <end position="282"/>
    </location>
</feature>
<feature type="transmembrane region" description="Helical" evidence="5">
    <location>
        <begin position="367"/>
        <end position="387"/>
    </location>
</feature>
<accession>W6YEL5</accession>
<evidence type="ECO:0000313" key="7">
    <source>
        <dbReference type="EMBL" id="EUC33949.1"/>
    </source>
</evidence>
<dbReference type="KEGG" id="bze:COCCADRAFT_25823"/>
<evidence type="ECO:0000256" key="2">
    <source>
        <dbReference type="ARBA" id="ARBA00022692"/>
    </source>
</evidence>
<dbReference type="PANTHER" id="PTHR23502:SF60">
    <property type="entry name" value="MAJOR FACILITATOR SUPERFAMILY (MFS) PROFILE DOMAIN-CONTAINING PROTEIN-RELATED"/>
    <property type="match status" value="1"/>
</dbReference>
<evidence type="ECO:0000259" key="6">
    <source>
        <dbReference type="PROSITE" id="PS50850"/>
    </source>
</evidence>
<feature type="transmembrane region" description="Helical" evidence="5">
    <location>
        <begin position="435"/>
        <end position="458"/>
    </location>
</feature>
<feature type="transmembrane region" description="Helical" evidence="5">
    <location>
        <begin position="135"/>
        <end position="152"/>
    </location>
</feature>
<dbReference type="CDD" id="cd17323">
    <property type="entry name" value="MFS_Tpo1_MDR_like"/>
    <property type="match status" value="1"/>
</dbReference>
<dbReference type="InterPro" id="IPR011701">
    <property type="entry name" value="MFS"/>
</dbReference>
<keyword evidence="8" id="KW-1185">Reference proteome</keyword>
<dbReference type="InterPro" id="IPR036259">
    <property type="entry name" value="MFS_trans_sf"/>
</dbReference>
<reference evidence="7 8" key="1">
    <citation type="journal article" date="2013" name="PLoS Genet.">
        <title>Comparative genome structure, secondary metabolite, and effector coding capacity across Cochliobolus pathogens.</title>
        <authorList>
            <person name="Condon B.J."/>
            <person name="Leng Y."/>
            <person name="Wu D."/>
            <person name="Bushley K.E."/>
            <person name="Ohm R.A."/>
            <person name="Otillar R."/>
            <person name="Martin J."/>
            <person name="Schackwitz W."/>
            <person name="Grimwood J."/>
            <person name="MohdZainudin N."/>
            <person name="Xue C."/>
            <person name="Wang R."/>
            <person name="Manning V.A."/>
            <person name="Dhillon B."/>
            <person name="Tu Z.J."/>
            <person name="Steffenson B.J."/>
            <person name="Salamov A."/>
            <person name="Sun H."/>
            <person name="Lowry S."/>
            <person name="LaButti K."/>
            <person name="Han J."/>
            <person name="Copeland A."/>
            <person name="Lindquist E."/>
            <person name="Barry K."/>
            <person name="Schmutz J."/>
            <person name="Baker S.E."/>
            <person name="Ciuffetti L.M."/>
            <person name="Grigoriev I.V."/>
            <person name="Zhong S."/>
            <person name="Turgeon B.G."/>
        </authorList>
    </citation>
    <scope>NUCLEOTIDE SEQUENCE [LARGE SCALE GENOMIC DNA]</scope>
    <source>
        <strain evidence="7 8">26-R-13</strain>
    </source>
</reference>
<proteinExistence type="predicted"/>
<dbReference type="EMBL" id="KI964600">
    <property type="protein sequence ID" value="EUC33949.1"/>
    <property type="molecule type" value="Genomic_DNA"/>
</dbReference>
<feature type="transmembrane region" description="Helical" evidence="5">
    <location>
        <begin position="189"/>
        <end position="211"/>
    </location>
</feature>
<protein>
    <recommendedName>
        <fullName evidence="6">Major facilitator superfamily (MFS) profile domain-containing protein</fullName>
    </recommendedName>
</protein>
<dbReference type="GeneID" id="19145878"/>
<dbReference type="GO" id="GO:0016020">
    <property type="term" value="C:membrane"/>
    <property type="evidence" value="ECO:0007669"/>
    <property type="project" value="UniProtKB-SubCell"/>
</dbReference>
<feature type="transmembrane region" description="Helical" evidence="5">
    <location>
        <begin position="470"/>
        <end position="492"/>
    </location>
</feature>
<feature type="transmembrane region" description="Helical" evidence="5">
    <location>
        <begin position="95"/>
        <end position="115"/>
    </location>
</feature>
<evidence type="ECO:0000256" key="1">
    <source>
        <dbReference type="ARBA" id="ARBA00004141"/>
    </source>
</evidence>
<keyword evidence="3 5" id="KW-1133">Transmembrane helix</keyword>
<feature type="transmembrane region" description="Helical" evidence="5">
    <location>
        <begin position="408"/>
        <end position="429"/>
    </location>
</feature>
<dbReference type="FunFam" id="1.20.1250.20:FF:000011">
    <property type="entry name" value="MFS multidrug transporter, putative"/>
    <property type="match status" value="1"/>
</dbReference>
<dbReference type="AlphaFoldDB" id="W6YEL5"/>
<gene>
    <name evidence="7" type="ORF">COCCADRAFT_25823</name>
</gene>
<keyword evidence="4 5" id="KW-0472">Membrane</keyword>
<feature type="transmembrane region" description="Helical" evidence="5">
    <location>
        <begin position="338"/>
        <end position="355"/>
    </location>
</feature>
<evidence type="ECO:0000256" key="4">
    <source>
        <dbReference type="ARBA" id="ARBA00023136"/>
    </source>
</evidence>
<feature type="domain" description="Major facilitator superfamily (MFS) profile" evidence="6">
    <location>
        <begin position="97"/>
        <end position="532"/>
    </location>
</feature>
<dbReference type="RefSeq" id="XP_007711730.1">
    <property type="nucleotide sequence ID" value="XM_007713540.1"/>
</dbReference>
<feature type="transmembrane region" description="Helical" evidence="5">
    <location>
        <begin position="504"/>
        <end position="527"/>
    </location>
</feature>
<feature type="transmembrane region" description="Helical" evidence="5">
    <location>
        <begin position="164"/>
        <end position="183"/>
    </location>
</feature>
<dbReference type="eggNOG" id="KOG0255">
    <property type="taxonomic scope" value="Eukaryota"/>
</dbReference>
<dbReference type="PROSITE" id="PS50850">
    <property type="entry name" value="MFS"/>
    <property type="match status" value="1"/>
</dbReference>
<evidence type="ECO:0000256" key="3">
    <source>
        <dbReference type="ARBA" id="ARBA00022989"/>
    </source>
</evidence>
<dbReference type="SUPFAM" id="SSF103473">
    <property type="entry name" value="MFS general substrate transporter"/>
    <property type="match status" value="1"/>
</dbReference>
<dbReference type="PANTHER" id="PTHR23502">
    <property type="entry name" value="MAJOR FACILITATOR SUPERFAMILY"/>
    <property type="match status" value="1"/>
</dbReference>
<dbReference type="InterPro" id="IPR020846">
    <property type="entry name" value="MFS_dom"/>
</dbReference>
<feature type="transmembrane region" description="Helical" evidence="5">
    <location>
        <begin position="223"/>
        <end position="246"/>
    </location>
</feature>
<dbReference type="OrthoDB" id="6770063at2759"/>
<evidence type="ECO:0000313" key="8">
    <source>
        <dbReference type="Proteomes" id="UP000053841"/>
    </source>
</evidence>